<evidence type="ECO:0000256" key="6">
    <source>
        <dbReference type="RuleBase" id="RU003983"/>
    </source>
</evidence>
<keyword evidence="5 6" id="KW-0482">Metalloprotease</keyword>
<dbReference type="Pfam" id="PF01435">
    <property type="entry name" value="Peptidase_M48"/>
    <property type="match status" value="1"/>
</dbReference>
<evidence type="ECO:0000256" key="3">
    <source>
        <dbReference type="ARBA" id="ARBA00022801"/>
    </source>
</evidence>
<feature type="region of interest" description="Disordered" evidence="7">
    <location>
        <begin position="259"/>
        <end position="283"/>
    </location>
</feature>
<dbReference type="PANTHER" id="PTHR22726">
    <property type="entry name" value="METALLOENDOPEPTIDASE OMA1"/>
    <property type="match status" value="1"/>
</dbReference>
<keyword evidence="10" id="KW-1185">Reference proteome</keyword>
<evidence type="ECO:0000256" key="4">
    <source>
        <dbReference type="ARBA" id="ARBA00022833"/>
    </source>
</evidence>
<dbReference type="InterPro" id="IPR051156">
    <property type="entry name" value="Mito/Outer_Membr_Metalloprot"/>
</dbReference>
<dbReference type="Gene3D" id="3.30.2010.10">
    <property type="entry name" value="Metalloproteases ('zincins'), catalytic domain"/>
    <property type="match status" value="1"/>
</dbReference>
<keyword evidence="2" id="KW-0479">Metal-binding</keyword>
<gene>
    <name evidence="9" type="ORF">JX360_10955</name>
</gene>
<dbReference type="CDD" id="cd07333">
    <property type="entry name" value="M48C_bepA_like"/>
    <property type="match status" value="1"/>
</dbReference>
<dbReference type="RefSeq" id="WP_244350742.1">
    <property type="nucleotide sequence ID" value="NZ_JAFIRA010000027.1"/>
</dbReference>
<protein>
    <submittedName>
        <fullName evidence="9">M48 family metalloprotease</fullName>
    </submittedName>
</protein>
<feature type="domain" description="Peptidase M48" evidence="8">
    <location>
        <begin position="82"/>
        <end position="248"/>
    </location>
</feature>
<keyword evidence="3 6" id="KW-0378">Hydrolase</keyword>
<sequence>MLQTCPLPWLVRSGVALLVMGSLIGAPAQAQDWGRLLLQGVQLMQVSQLSEAQEVSLGRQIDQHLKSRGEIRLSRDPYWVSRVNRIGQRVAASSERPHLPYTFQVVEDPAINAFATMGGFVYITTGALQAADNDDQIAAVLAHEVAHISERHGLQQLQQAATARFGAQLLGVNDNNLAALALEVGIRRPQSRENEFVADEKGLWAAYRAGFDPQGMPQFLAKLQSRGSLPDFLRTHPPVPERIARLNQLIAQHGMVSPAAQTAPLPPQGSGGSILPVGQPSQSQRTEIEILPVLPVLP</sequence>
<evidence type="ECO:0000256" key="5">
    <source>
        <dbReference type="ARBA" id="ARBA00023049"/>
    </source>
</evidence>
<dbReference type="Proteomes" id="UP000830835">
    <property type="component" value="Unassembled WGS sequence"/>
</dbReference>
<evidence type="ECO:0000313" key="10">
    <source>
        <dbReference type="Proteomes" id="UP000830835"/>
    </source>
</evidence>
<dbReference type="PANTHER" id="PTHR22726:SF1">
    <property type="entry name" value="METALLOENDOPEPTIDASE OMA1, MITOCHONDRIAL"/>
    <property type="match status" value="1"/>
</dbReference>
<evidence type="ECO:0000256" key="7">
    <source>
        <dbReference type="SAM" id="MobiDB-lite"/>
    </source>
</evidence>
<evidence type="ECO:0000256" key="1">
    <source>
        <dbReference type="ARBA" id="ARBA00022670"/>
    </source>
</evidence>
<dbReference type="EMBL" id="JAFIRA010000027">
    <property type="protein sequence ID" value="MCJ2543420.1"/>
    <property type="molecule type" value="Genomic_DNA"/>
</dbReference>
<accession>A0ABT0CCC1</accession>
<dbReference type="GO" id="GO:0008237">
    <property type="term" value="F:metallopeptidase activity"/>
    <property type="evidence" value="ECO:0007669"/>
    <property type="project" value="UniProtKB-KW"/>
</dbReference>
<comment type="caution">
    <text evidence="9">The sequence shown here is derived from an EMBL/GenBank/DDBJ whole genome shotgun (WGS) entry which is preliminary data.</text>
</comment>
<name>A0ABT0CCC1_THEVL</name>
<comment type="cofactor">
    <cofactor evidence="6">
        <name>Zn(2+)</name>
        <dbReference type="ChEBI" id="CHEBI:29105"/>
    </cofactor>
    <text evidence="6">Binds 1 zinc ion per subunit.</text>
</comment>
<keyword evidence="4 6" id="KW-0862">Zinc</keyword>
<evidence type="ECO:0000313" key="9">
    <source>
        <dbReference type="EMBL" id="MCJ2543420.1"/>
    </source>
</evidence>
<dbReference type="InterPro" id="IPR001915">
    <property type="entry name" value="Peptidase_M48"/>
</dbReference>
<organism evidence="9 10">
    <name type="scientific">Thermostichus vulcanus str. 'Rupite'</name>
    <dbReference type="NCBI Taxonomy" id="2813851"/>
    <lineage>
        <taxon>Bacteria</taxon>
        <taxon>Bacillati</taxon>
        <taxon>Cyanobacteriota</taxon>
        <taxon>Cyanophyceae</taxon>
        <taxon>Thermostichales</taxon>
        <taxon>Thermostichaceae</taxon>
        <taxon>Thermostichus</taxon>
    </lineage>
</organism>
<evidence type="ECO:0000256" key="2">
    <source>
        <dbReference type="ARBA" id="ARBA00022723"/>
    </source>
</evidence>
<proteinExistence type="inferred from homology"/>
<evidence type="ECO:0000259" key="8">
    <source>
        <dbReference type="Pfam" id="PF01435"/>
    </source>
</evidence>
<comment type="similarity">
    <text evidence="6">Belongs to the peptidase M48 family.</text>
</comment>
<keyword evidence="1 6" id="KW-0645">Protease</keyword>
<reference evidence="9" key="1">
    <citation type="submission" date="2021-02" db="EMBL/GenBank/DDBJ databases">
        <title>The CRISPR/cas machinery reduction and long-range gene transfer in the hot spring cyanobacterium Synechococcus.</title>
        <authorList>
            <person name="Dvorak P."/>
            <person name="Jahodarova E."/>
            <person name="Hasler P."/>
            <person name="Poulickova A."/>
        </authorList>
    </citation>
    <scope>NUCLEOTIDE SEQUENCE</scope>
    <source>
        <strain evidence="9">Rupite</strain>
    </source>
</reference>